<dbReference type="AlphaFoldDB" id="A0A810PY35"/>
<reference evidence="2" key="1">
    <citation type="submission" date="2020-09" db="EMBL/GenBank/DDBJ databases">
        <title>New species isolated from human feces.</title>
        <authorList>
            <person name="Kitahara M."/>
            <person name="Shigeno Y."/>
            <person name="Shime M."/>
            <person name="Matsumoto Y."/>
            <person name="Nakamura S."/>
            <person name="Motooka D."/>
            <person name="Fukuoka S."/>
            <person name="Nishikawa H."/>
            <person name="Benno Y."/>
        </authorList>
    </citation>
    <scope>NUCLEOTIDE SEQUENCE</scope>
    <source>
        <strain evidence="2">MM50</strain>
    </source>
</reference>
<feature type="transmembrane region" description="Helical" evidence="1">
    <location>
        <begin position="34"/>
        <end position="53"/>
    </location>
</feature>
<gene>
    <name evidence="2" type="ORF">MM50RIKEN_03330</name>
</gene>
<protein>
    <recommendedName>
        <fullName evidence="4">Stage III sporulation protein AF</fullName>
    </recommendedName>
</protein>
<dbReference type="RefSeq" id="WP_213541496.1">
    <property type="nucleotide sequence ID" value="NZ_AP023418.1"/>
</dbReference>
<keyword evidence="1" id="KW-0812">Transmembrane</keyword>
<accession>A0A810PY35</accession>
<dbReference type="EMBL" id="AP023418">
    <property type="protein sequence ID" value="BCK80570.1"/>
    <property type="molecule type" value="Genomic_DNA"/>
</dbReference>
<keyword evidence="1" id="KW-0472">Membrane</keyword>
<evidence type="ECO:0008006" key="4">
    <source>
        <dbReference type="Google" id="ProtNLM"/>
    </source>
</evidence>
<proteinExistence type="predicted"/>
<keyword evidence="3" id="KW-1185">Reference proteome</keyword>
<organism evidence="2 3">
    <name type="scientific">Vescimonas coprocola</name>
    <dbReference type="NCBI Taxonomy" id="2714355"/>
    <lineage>
        <taxon>Bacteria</taxon>
        <taxon>Bacillati</taxon>
        <taxon>Bacillota</taxon>
        <taxon>Clostridia</taxon>
        <taxon>Eubacteriales</taxon>
        <taxon>Oscillospiraceae</taxon>
        <taxon>Vescimonas</taxon>
    </lineage>
</organism>
<name>A0A810PY35_9FIRM</name>
<sequence>MMETLRGWLLGLTAAALAVSLLTAMLPKGETIRRIAGLAGGLILLLAVVQPLLRVRWEELTWRYETYQREMDRQTEAYQAAYADSLSGDIADRTAAYISEKAASLGIDCRVQVEVRTEDGLPLPYGASLDVERDQVLSDYMAQELGIPVSRQSWQPEE</sequence>
<dbReference type="KEGG" id="vcop:MM50RIKEN_03330"/>
<evidence type="ECO:0000313" key="3">
    <source>
        <dbReference type="Proteomes" id="UP000681035"/>
    </source>
</evidence>
<keyword evidence="1" id="KW-1133">Transmembrane helix</keyword>
<evidence type="ECO:0000256" key="1">
    <source>
        <dbReference type="SAM" id="Phobius"/>
    </source>
</evidence>
<dbReference type="Proteomes" id="UP000681035">
    <property type="component" value="Chromosome"/>
</dbReference>
<evidence type="ECO:0000313" key="2">
    <source>
        <dbReference type="EMBL" id="BCK80570.1"/>
    </source>
</evidence>